<evidence type="ECO:0000313" key="2">
    <source>
        <dbReference type="Proteomes" id="UP000182517"/>
    </source>
</evidence>
<organism evidence="1 2">
    <name type="scientific">Syntrophotalea acetylenivorans</name>
    <dbReference type="NCBI Taxonomy" id="1842532"/>
    <lineage>
        <taxon>Bacteria</taxon>
        <taxon>Pseudomonadati</taxon>
        <taxon>Thermodesulfobacteriota</taxon>
        <taxon>Desulfuromonadia</taxon>
        <taxon>Desulfuromonadales</taxon>
        <taxon>Syntrophotaleaceae</taxon>
        <taxon>Syntrophotalea</taxon>
    </lineage>
</organism>
<dbReference type="Proteomes" id="UP000182517">
    <property type="component" value="Chromosome"/>
</dbReference>
<reference evidence="1 2" key="1">
    <citation type="journal article" date="2017" name="Genome Announc.">
        <title>Complete Genome Sequences of Two Acetylene-Fermenting Pelobacter acetylenicus Strains.</title>
        <authorList>
            <person name="Sutton J.M."/>
            <person name="Baesman S.M."/>
            <person name="Fierst J.L."/>
            <person name="Poret-Peterson A.T."/>
            <person name="Oremland R.S."/>
            <person name="Dunlap D.S."/>
            <person name="Akob D.M."/>
        </authorList>
    </citation>
    <scope>NUCLEOTIDE SEQUENCE [LARGE SCALE GENOMIC DNA]</scope>
    <source>
        <strain evidence="1 2">SFB93</strain>
    </source>
</reference>
<name>A0A1L3GMV9_9BACT</name>
<dbReference type="EMBL" id="CP015519">
    <property type="protein sequence ID" value="APG27262.1"/>
    <property type="molecule type" value="Genomic_DNA"/>
</dbReference>
<accession>A0A1L3GMV9</accession>
<dbReference type="AlphaFoldDB" id="A0A1L3GMV9"/>
<keyword evidence="2" id="KW-1185">Reference proteome</keyword>
<dbReference type="RefSeq" id="WP_072283226.1">
    <property type="nucleotide sequence ID" value="NZ_CP015519.1"/>
</dbReference>
<proteinExistence type="predicted"/>
<evidence type="ECO:0000313" key="1">
    <source>
        <dbReference type="EMBL" id="APG27262.1"/>
    </source>
</evidence>
<sequence length="74" mass="7996">MTKLYECGKCGVVSKEQTHLCSPVSVENMHSYCGASGDASSMCDSIREKAEFTCTTCGRTAESPELICSSIRLH</sequence>
<gene>
    <name evidence="1" type="ORF">A7E78_05050</name>
</gene>
<protein>
    <submittedName>
        <fullName evidence="1">Uncharacterized protein</fullName>
    </submittedName>
</protein>
<dbReference type="KEGG" id="pef:A7E78_05050"/>
<dbReference type="OrthoDB" id="5421478at2"/>